<evidence type="ECO:0000313" key="2">
    <source>
        <dbReference type="EMBL" id="SDQ50619.1"/>
    </source>
</evidence>
<reference evidence="2 3" key="1">
    <citation type="submission" date="2016-10" db="EMBL/GenBank/DDBJ databases">
        <authorList>
            <person name="Varghese N."/>
            <person name="Submissions S."/>
        </authorList>
    </citation>
    <scope>NUCLEOTIDE SEQUENCE [LARGE SCALE GENOMIC DNA]</scope>
    <source>
        <strain evidence="2 3">Nl1</strain>
    </source>
</reference>
<organism evidence="2 3">
    <name type="scientific">Nitrosospira multiformis</name>
    <dbReference type="NCBI Taxonomy" id="1231"/>
    <lineage>
        <taxon>Bacteria</taxon>
        <taxon>Pseudomonadati</taxon>
        <taxon>Pseudomonadota</taxon>
        <taxon>Betaproteobacteria</taxon>
        <taxon>Nitrosomonadales</taxon>
        <taxon>Nitrosomonadaceae</taxon>
        <taxon>Nitrosospira</taxon>
    </lineage>
</organism>
<protein>
    <submittedName>
        <fullName evidence="2">Beta-barrel porin-2, OmpL-like. bbp2</fullName>
    </submittedName>
</protein>
<proteinExistence type="predicted"/>
<name>A0ABY0T9V4_9PROT</name>
<comment type="caution">
    <text evidence="2">The sequence shown here is derived from an EMBL/GenBank/DDBJ whole genome shotgun (WGS) entry which is preliminary data.</text>
</comment>
<keyword evidence="1" id="KW-0732">Signal</keyword>
<dbReference type="Pfam" id="PF07642">
    <property type="entry name" value="BBP2"/>
    <property type="match status" value="1"/>
</dbReference>
<dbReference type="Proteomes" id="UP000183471">
    <property type="component" value="Unassembled WGS sequence"/>
</dbReference>
<evidence type="ECO:0000313" key="3">
    <source>
        <dbReference type="Proteomes" id="UP000183471"/>
    </source>
</evidence>
<dbReference type="EMBL" id="FNKY01000001">
    <property type="protein sequence ID" value="SDQ50619.1"/>
    <property type="molecule type" value="Genomic_DNA"/>
</dbReference>
<accession>A0ABY0T9V4</accession>
<keyword evidence="3" id="KW-1185">Reference proteome</keyword>
<evidence type="ECO:0000256" key="1">
    <source>
        <dbReference type="SAM" id="SignalP"/>
    </source>
</evidence>
<dbReference type="InterPro" id="IPR011486">
    <property type="entry name" value="BBP2"/>
</dbReference>
<dbReference type="RefSeq" id="WP_074631311.1">
    <property type="nucleotide sequence ID" value="NZ_FNKY01000001.1"/>
</dbReference>
<feature type="chain" id="PRO_5045660051" evidence="1">
    <location>
        <begin position="32"/>
        <end position="440"/>
    </location>
</feature>
<feature type="signal peptide" evidence="1">
    <location>
        <begin position="1"/>
        <end position="31"/>
    </location>
</feature>
<gene>
    <name evidence="2" type="ORF">SAMN05216402_1116</name>
</gene>
<sequence>MIRSSKSMNAAVFARVSFVFLALLNLSDSHANSLTNLFKESGLEVGGWINGGATYNANNPSDGFNGTVTFADRANRFQLNQFNIFLQRPVVSQGKEWDIGGRFDFLFGTDAIYAQAFGISAFDENTGEPSDRGNWDLNLCCKSTRTYGIALPQAYLETYMPIGNGLNIKVGHFYTPLGYETVPAPDNFFYTRAYILNSGEPFTHTGLLGNYTVNDNWSVLGGATTGSATGGWDGGFDKQLDNWGGLGAILWSSDDKRTSATVGGTYGQSATNDPWIMYSVVLQHRITPRTHMVVHHTHGWAGSINLPEGIKNAEWYSVNTHLTYDLFHDLSIGIRAERFNDRDGWRVFSPYRILSATNNKGVSYAGNIPFISAPADYYAVTLGMNWKPARRLKMNWKPMEKLNIRPNIRYDRADGIEVAFRPFDGRKDQFLFSLDATIPF</sequence>